<gene>
    <name evidence="1" type="ORF">CPB83DRAFT_862908</name>
</gene>
<evidence type="ECO:0008006" key="3">
    <source>
        <dbReference type="Google" id="ProtNLM"/>
    </source>
</evidence>
<accession>A0A9P6JJX9</accession>
<name>A0A9P6JJX9_9AGAR</name>
<dbReference type="AlphaFoldDB" id="A0A9P6JJX9"/>
<protein>
    <recommendedName>
        <fullName evidence="3">F-box domain-containing protein</fullName>
    </recommendedName>
</protein>
<evidence type="ECO:0000313" key="1">
    <source>
        <dbReference type="EMBL" id="KAF9523428.1"/>
    </source>
</evidence>
<evidence type="ECO:0000313" key="2">
    <source>
        <dbReference type="Proteomes" id="UP000807306"/>
    </source>
</evidence>
<dbReference type="Proteomes" id="UP000807306">
    <property type="component" value="Unassembled WGS sequence"/>
</dbReference>
<keyword evidence="2" id="KW-1185">Reference proteome</keyword>
<organism evidence="1 2">
    <name type="scientific">Crepidotus variabilis</name>
    <dbReference type="NCBI Taxonomy" id="179855"/>
    <lineage>
        <taxon>Eukaryota</taxon>
        <taxon>Fungi</taxon>
        <taxon>Dikarya</taxon>
        <taxon>Basidiomycota</taxon>
        <taxon>Agaricomycotina</taxon>
        <taxon>Agaricomycetes</taxon>
        <taxon>Agaricomycetidae</taxon>
        <taxon>Agaricales</taxon>
        <taxon>Agaricineae</taxon>
        <taxon>Crepidotaceae</taxon>
        <taxon>Crepidotus</taxon>
    </lineage>
</organism>
<proteinExistence type="predicted"/>
<comment type="caution">
    <text evidence="1">The sequence shown here is derived from an EMBL/GenBank/DDBJ whole genome shotgun (WGS) entry which is preliminary data.</text>
</comment>
<dbReference type="EMBL" id="MU157918">
    <property type="protein sequence ID" value="KAF9523428.1"/>
    <property type="molecule type" value="Genomic_DNA"/>
</dbReference>
<sequence>MSFPPEIFELIIMSLPPVDPLDFSYPSKTLLACTTVSQLFYDLAHRQMFTTLYLESTFSTAKFQALIFILESNPPLLDTVSVIEVRERLDPWNAQQHTKLLEELFHLIGSRGQVIDELKIRGLSVNETPYFFPKSPGPISERAFLDLAPQLRGLSLTSLRRFDKWQHPADSEFNSDISLFRRLASLSLNQVCSSFGGWQSANIHSQIGFSLSSLSEYLSSPSSTSVLTQINYHLILQGRASPYISYDQNIFPGNFHRLDPTHLLAKHPSLDVIRVKITPPNIRNHPTKEVEKATRLVEYIRKCVAYLVNLEHHAFPENGRPSFAYQLEVEWPKVV</sequence>
<reference evidence="1" key="1">
    <citation type="submission" date="2020-11" db="EMBL/GenBank/DDBJ databases">
        <authorList>
            <consortium name="DOE Joint Genome Institute"/>
            <person name="Ahrendt S."/>
            <person name="Riley R."/>
            <person name="Andreopoulos W."/>
            <person name="Labutti K."/>
            <person name="Pangilinan J."/>
            <person name="Ruiz-Duenas F.J."/>
            <person name="Barrasa J.M."/>
            <person name="Sanchez-Garcia M."/>
            <person name="Camarero S."/>
            <person name="Miyauchi S."/>
            <person name="Serrano A."/>
            <person name="Linde D."/>
            <person name="Babiker R."/>
            <person name="Drula E."/>
            <person name="Ayuso-Fernandez I."/>
            <person name="Pacheco R."/>
            <person name="Padilla G."/>
            <person name="Ferreira P."/>
            <person name="Barriuso J."/>
            <person name="Kellner H."/>
            <person name="Castanera R."/>
            <person name="Alfaro M."/>
            <person name="Ramirez L."/>
            <person name="Pisabarro A.G."/>
            <person name="Kuo A."/>
            <person name="Tritt A."/>
            <person name="Lipzen A."/>
            <person name="He G."/>
            <person name="Yan M."/>
            <person name="Ng V."/>
            <person name="Cullen D."/>
            <person name="Martin F."/>
            <person name="Rosso M.-N."/>
            <person name="Henrissat B."/>
            <person name="Hibbett D."/>
            <person name="Martinez A.T."/>
            <person name="Grigoriev I.V."/>
        </authorList>
    </citation>
    <scope>NUCLEOTIDE SEQUENCE</scope>
    <source>
        <strain evidence="1">CBS 506.95</strain>
    </source>
</reference>